<evidence type="ECO:0000313" key="3">
    <source>
        <dbReference type="Proteomes" id="UP000215335"/>
    </source>
</evidence>
<sequence length="130" mass="14598">MRAMNLTPEAMLKVDSMLLNQASYQVVDWKANTPATSPPPRGQRSKTPDHLVTTSPLNHRLLSRQPFGPSPDNCQQIFRLGNHPRETIAFGNHTFSQHGKVSLARVNFPDHGKTSGFPGTARHISWRRFT</sequence>
<keyword evidence="3" id="KW-1185">Reference proteome</keyword>
<gene>
    <name evidence="2" type="ORF">TSAR_007033</name>
</gene>
<dbReference type="Proteomes" id="UP000215335">
    <property type="component" value="Unassembled WGS sequence"/>
</dbReference>
<protein>
    <submittedName>
        <fullName evidence="2">Uncharacterized protein</fullName>
    </submittedName>
</protein>
<proteinExistence type="predicted"/>
<dbReference type="AlphaFoldDB" id="A0A232ETA5"/>
<comment type="caution">
    <text evidence="2">The sequence shown here is derived from an EMBL/GenBank/DDBJ whole genome shotgun (WGS) entry which is preliminary data.</text>
</comment>
<accession>A0A232ETA5</accession>
<name>A0A232ETA5_9HYME</name>
<feature type="region of interest" description="Disordered" evidence="1">
    <location>
        <begin position="30"/>
        <end position="53"/>
    </location>
</feature>
<evidence type="ECO:0000256" key="1">
    <source>
        <dbReference type="SAM" id="MobiDB-lite"/>
    </source>
</evidence>
<organism evidence="2 3">
    <name type="scientific">Trichomalopsis sarcophagae</name>
    <dbReference type="NCBI Taxonomy" id="543379"/>
    <lineage>
        <taxon>Eukaryota</taxon>
        <taxon>Metazoa</taxon>
        <taxon>Ecdysozoa</taxon>
        <taxon>Arthropoda</taxon>
        <taxon>Hexapoda</taxon>
        <taxon>Insecta</taxon>
        <taxon>Pterygota</taxon>
        <taxon>Neoptera</taxon>
        <taxon>Endopterygota</taxon>
        <taxon>Hymenoptera</taxon>
        <taxon>Apocrita</taxon>
        <taxon>Proctotrupomorpha</taxon>
        <taxon>Chalcidoidea</taxon>
        <taxon>Pteromalidae</taxon>
        <taxon>Pteromalinae</taxon>
        <taxon>Trichomalopsis</taxon>
    </lineage>
</organism>
<evidence type="ECO:0000313" key="2">
    <source>
        <dbReference type="EMBL" id="OXU21589.1"/>
    </source>
</evidence>
<dbReference type="EMBL" id="NNAY01002300">
    <property type="protein sequence ID" value="OXU21589.1"/>
    <property type="molecule type" value="Genomic_DNA"/>
</dbReference>
<reference evidence="2 3" key="1">
    <citation type="journal article" date="2017" name="Curr. Biol.">
        <title>The Evolution of Venom by Co-option of Single-Copy Genes.</title>
        <authorList>
            <person name="Martinson E.O."/>
            <person name="Mrinalini"/>
            <person name="Kelkar Y.D."/>
            <person name="Chang C.H."/>
            <person name="Werren J.H."/>
        </authorList>
    </citation>
    <scope>NUCLEOTIDE SEQUENCE [LARGE SCALE GENOMIC DNA]</scope>
    <source>
        <strain evidence="2 3">Alberta</strain>
        <tissue evidence="2">Whole body</tissue>
    </source>
</reference>